<evidence type="ECO:0000256" key="3">
    <source>
        <dbReference type="ARBA" id="ARBA00022964"/>
    </source>
</evidence>
<name>A0A345YGJ1_9SPHN</name>
<dbReference type="InterPro" id="IPR051323">
    <property type="entry name" value="AtsK-like"/>
</dbReference>
<reference evidence="8" key="1">
    <citation type="submission" date="2018-07" db="EMBL/GenBank/DDBJ databases">
        <title>Genome sequence of Erythrobacter strain YH-07, an antagonistic bacterium isolated from Yellow Sea.</title>
        <authorList>
            <person name="Tang T."/>
            <person name="Liu Q."/>
            <person name="Sun X."/>
        </authorList>
    </citation>
    <scope>NUCLEOTIDE SEQUENCE [LARGE SCALE GENOMIC DNA]</scope>
    <source>
        <strain evidence="8">YH-07</strain>
    </source>
</reference>
<gene>
    <name evidence="7" type="ORF">DVR09_12575</name>
</gene>
<protein>
    <submittedName>
        <fullName evidence="7">TauD/TfdA family dioxygenase</fullName>
    </submittedName>
</protein>
<dbReference type="PANTHER" id="PTHR30468:SF1">
    <property type="entry name" value="ALPHA-KETOGLUTARATE-DEPENDENT SULFONATE DIOXYGENASE"/>
    <property type="match status" value="1"/>
</dbReference>
<dbReference type="InterPro" id="IPR042098">
    <property type="entry name" value="TauD-like_sf"/>
</dbReference>
<dbReference type="Pfam" id="PF02668">
    <property type="entry name" value="TauD"/>
    <property type="match status" value="1"/>
</dbReference>
<keyword evidence="8" id="KW-1185">Reference proteome</keyword>
<dbReference type="EMBL" id="CP031357">
    <property type="protein sequence ID" value="AXK43043.1"/>
    <property type="molecule type" value="Genomic_DNA"/>
</dbReference>
<dbReference type="OrthoDB" id="7209371at2"/>
<dbReference type="SUPFAM" id="SSF51197">
    <property type="entry name" value="Clavaminate synthase-like"/>
    <property type="match status" value="1"/>
</dbReference>
<evidence type="ECO:0000256" key="5">
    <source>
        <dbReference type="ARBA" id="ARBA00023004"/>
    </source>
</evidence>
<accession>A0A345YGJ1</accession>
<evidence type="ECO:0000259" key="6">
    <source>
        <dbReference type="Pfam" id="PF02668"/>
    </source>
</evidence>
<dbReference type="GO" id="GO:0016706">
    <property type="term" value="F:2-oxoglutarate-dependent dioxygenase activity"/>
    <property type="evidence" value="ECO:0007669"/>
    <property type="project" value="TreeGrafter"/>
</dbReference>
<comment type="similarity">
    <text evidence="1">Belongs to the TfdA dioxygenase family.</text>
</comment>
<evidence type="ECO:0000313" key="8">
    <source>
        <dbReference type="Proteomes" id="UP000254508"/>
    </source>
</evidence>
<dbReference type="GO" id="GO:0005737">
    <property type="term" value="C:cytoplasm"/>
    <property type="evidence" value="ECO:0007669"/>
    <property type="project" value="TreeGrafter"/>
</dbReference>
<dbReference type="PANTHER" id="PTHR30468">
    <property type="entry name" value="ALPHA-KETOGLUTARATE-DEPENDENT SULFONATE DIOXYGENASE"/>
    <property type="match status" value="1"/>
</dbReference>
<evidence type="ECO:0000256" key="2">
    <source>
        <dbReference type="ARBA" id="ARBA00022723"/>
    </source>
</evidence>
<dbReference type="KEGG" id="err:DVR09_12575"/>
<dbReference type="Gene3D" id="3.60.130.10">
    <property type="entry name" value="Clavaminate synthase-like"/>
    <property type="match status" value="1"/>
</dbReference>
<proteinExistence type="inferred from homology"/>
<dbReference type="InterPro" id="IPR003819">
    <property type="entry name" value="TauD/TfdA-like"/>
</dbReference>
<keyword evidence="3 7" id="KW-0223">Dioxygenase</keyword>
<evidence type="ECO:0000256" key="4">
    <source>
        <dbReference type="ARBA" id="ARBA00023002"/>
    </source>
</evidence>
<evidence type="ECO:0000313" key="7">
    <source>
        <dbReference type="EMBL" id="AXK43043.1"/>
    </source>
</evidence>
<dbReference type="Proteomes" id="UP000254508">
    <property type="component" value="Chromosome"/>
</dbReference>
<keyword evidence="4" id="KW-0560">Oxidoreductase</keyword>
<dbReference type="GO" id="GO:0046872">
    <property type="term" value="F:metal ion binding"/>
    <property type="evidence" value="ECO:0007669"/>
    <property type="project" value="UniProtKB-KW"/>
</dbReference>
<feature type="domain" description="TauD/TfdA-like" evidence="6">
    <location>
        <begin position="6"/>
        <end position="268"/>
    </location>
</feature>
<evidence type="ECO:0000256" key="1">
    <source>
        <dbReference type="ARBA" id="ARBA00005896"/>
    </source>
</evidence>
<dbReference type="AlphaFoldDB" id="A0A345YGJ1"/>
<sequence length="276" mass="30172">MEMVALAPKCGVEITGVSLAEAGGATLDAIRHAIYTHGIALFRGQEDFTPQAHIAFARRWGGIDINNYFPLTDEHPEIAVVKKRADQVTNIGGGWHTDHSYDQVPAMGSILVARTLPPSGGDTLWAHMGEAYDALPDDLKTEIEGLEAYHTADHIYDEGGLYAKTDMGGDLRGQALKTGARHPIVIRHPQTGRKLLYVNSAFTVNIVGRSREESLPLLQKLYAAATAADNTCRVAWEPGSVAIWDNRTTWHLAMNDYQGHAREMHRITLTGEPLAA</sequence>
<keyword evidence="5" id="KW-0408">Iron</keyword>
<keyword evidence="2" id="KW-0479">Metal-binding</keyword>
<organism evidence="7 8">
    <name type="scientific">Erythrobacter aureus</name>
    <dbReference type="NCBI Taxonomy" id="2182384"/>
    <lineage>
        <taxon>Bacteria</taxon>
        <taxon>Pseudomonadati</taxon>
        <taxon>Pseudomonadota</taxon>
        <taxon>Alphaproteobacteria</taxon>
        <taxon>Sphingomonadales</taxon>
        <taxon>Erythrobacteraceae</taxon>
        <taxon>Erythrobacter/Porphyrobacter group</taxon>
        <taxon>Erythrobacter</taxon>
    </lineage>
</organism>